<dbReference type="EMBL" id="QFNN01000003">
    <property type="protein sequence ID" value="PZO91931.1"/>
    <property type="molecule type" value="Genomic_DNA"/>
</dbReference>
<evidence type="ECO:0000256" key="1">
    <source>
        <dbReference type="ARBA" id="ARBA00004571"/>
    </source>
</evidence>
<comment type="caution">
    <text evidence="15">The sequence shown here is derived from an EMBL/GenBank/DDBJ whole genome shotgun (WGS) entry which is preliminary data.</text>
</comment>
<evidence type="ECO:0000313" key="16">
    <source>
        <dbReference type="Proteomes" id="UP000249066"/>
    </source>
</evidence>
<dbReference type="Gene3D" id="2.40.170.20">
    <property type="entry name" value="TonB-dependent receptor, beta-barrel domain"/>
    <property type="match status" value="1"/>
</dbReference>
<dbReference type="InterPro" id="IPR010917">
    <property type="entry name" value="TonB_rcpt_CS"/>
</dbReference>
<dbReference type="SUPFAM" id="SSF56935">
    <property type="entry name" value="Porins"/>
    <property type="match status" value="1"/>
</dbReference>
<evidence type="ECO:0000256" key="4">
    <source>
        <dbReference type="ARBA" id="ARBA00022692"/>
    </source>
</evidence>
<feature type="domain" description="TonB-dependent receptor-like beta-barrel" evidence="13">
    <location>
        <begin position="388"/>
        <end position="950"/>
    </location>
</feature>
<evidence type="ECO:0000256" key="3">
    <source>
        <dbReference type="ARBA" id="ARBA00022452"/>
    </source>
</evidence>
<feature type="signal peptide" evidence="12">
    <location>
        <begin position="1"/>
        <end position="26"/>
    </location>
</feature>
<protein>
    <submittedName>
        <fullName evidence="15">TonB-dependent receptor</fullName>
    </submittedName>
</protein>
<feature type="chain" id="PRO_5015940602" evidence="12">
    <location>
        <begin position="27"/>
        <end position="992"/>
    </location>
</feature>
<dbReference type="InterPro" id="IPR037066">
    <property type="entry name" value="Plug_dom_sf"/>
</dbReference>
<dbReference type="PROSITE" id="PS52016">
    <property type="entry name" value="TONB_DEPENDENT_REC_3"/>
    <property type="match status" value="1"/>
</dbReference>
<name>A0A2W5CA58_9SPHN</name>
<keyword evidence="5 12" id="KW-0732">Signal</keyword>
<dbReference type="Pfam" id="PF00593">
    <property type="entry name" value="TonB_dep_Rec_b-barrel"/>
    <property type="match status" value="1"/>
</dbReference>
<evidence type="ECO:0000256" key="12">
    <source>
        <dbReference type="SAM" id="SignalP"/>
    </source>
</evidence>
<dbReference type="Proteomes" id="UP000249066">
    <property type="component" value="Unassembled WGS sequence"/>
</dbReference>
<dbReference type="GO" id="GO:0009279">
    <property type="term" value="C:cell outer membrane"/>
    <property type="evidence" value="ECO:0007669"/>
    <property type="project" value="UniProtKB-SubCell"/>
</dbReference>
<keyword evidence="8 9" id="KW-0998">Cell outer membrane</keyword>
<keyword evidence="7 9" id="KW-0472">Membrane</keyword>
<dbReference type="PANTHER" id="PTHR47234:SF2">
    <property type="entry name" value="TONB-DEPENDENT RECEPTOR"/>
    <property type="match status" value="1"/>
</dbReference>
<dbReference type="InterPro" id="IPR036942">
    <property type="entry name" value="Beta-barrel_TonB_sf"/>
</dbReference>
<proteinExistence type="inferred from homology"/>
<sequence length="992" mass="104523">MKSSGFRVYLMGTTLLATLWSVSASAQDVQPAEAAASAADNSGEIVVTGSLIRNPNVASATPVTSIGQKEIQLRQAVNAEQLIRDIPGSVAGIGNNAVSNNPGASTADLRGLGSNRNIVLLDGQRVVPYGLEGVTDLNVIPLALIQRTDVLTGGASTTYGADAISGVVNFVTRRDFNGLDVNASAGLSERGDGLTYRFDVTMGADLADGRGNIAISAGYQKQDGVAQRERDWAAYPINSYTGKIGGSTAGVPARLGSVTTVVNGSRVTAISGTTQIDPATGTAVAPYSLYNYDQTQYFQTPFERYNLYATGHYDLTDNIEFYGRGMFSQTRVSAIIAESGAFGIAVAVPFSNPYLPTGLRNQICNGAGLTAAQCTASAAATSTTDPNYRTFTTSLSRRAVEAGGRTSDFTTTLFDFSGGLRGDLNSSLHWDLHGSYGQSSQVRAISNYTLVSRIRDGLLATNTSTCLSGNAGCVPLNVFGPAGSITDAMLRYAKADSTVRLRTTLAQVHGELNGSLPIASPLAEDKVQFAVGGEYRSYTASQSPDLLAATGDLGGAAVVSAVKGAYSVYEGFAEIDAPLIQNKRFFEMLDLQAGVRRSQYDIDAVGSPSFGTTTWKVGVNWKPVRDLKLRGNYQHAVRAPNINELFSPITTGVSRLAVDPCAGAAPLANTNLAAICVAQGAPASTIGAIENPTSSQANLTSGGNSNLKPEKSDSFTIGAVAQPHFIPGLTLSIDYYKIKITDAITSPTPADLVNACFGSITASSASSTACTIIRRNPITGSLDGDSTVVGGLYGTLSNLGKIKTDGIDFSASYTRDINFATLNLAFNGNWTNRSQFQATPTSVNRECVGYFSANCGLSGSLQPRLSWNQRTTLSFSKADISLNWRHISSFKQEPLTVTPSTTAYVGTLPSVTGLDGTYNFGRIKAYNAFDLTGRVTIQKNYDLTLSIFNLFDKRAPLVGDGIGAGGFSTGNTYPSTYDTIGRRYMATVHAKF</sequence>
<keyword evidence="6 11" id="KW-0798">TonB box</keyword>
<comment type="similarity">
    <text evidence="9 11">Belongs to the TonB-dependent receptor family.</text>
</comment>
<evidence type="ECO:0000256" key="6">
    <source>
        <dbReference type="ARBA" id="ARBA00023077"/>
    </source>
</evidence>
<dbReference type="InterPro" id="IPR012910">
    <property type="entry name" value="Plug_dom"/>
</dbReference>
<feature type="short sequence motif" description="TonB C-terminal box" evidence="10">
    <location>
        <begin position="975"/>
        <end position="992"/>
    </location>
</feature>
<evidence type="ECO:0000259" key="13">
    <source>
        <dbReference type="Pfam" id="PF00593"/>
    </source>
</evidence>
<keyword evidence="4 9" id="KW-0812">Transmembrane</keyword>
<evidence type="ECO:0000256" key="2">
    <source>
        <dbReference type="ARBA" id="ARBA00022448"/>
    </source>
</evidence>
<keyword evidence="15" id="KW-0675">Receptor</keyword>
<feature type="domain" description="TonB-dependent receptor plug" evidence="14">
    <location>
        <begin position="59"/>
        <end position="167"/>
    </location>
</feature>
<evidence type="ECO:0000256" key="5">
    <source>
        <dbReference type="ARBA" id="ARBA00022729"/>
    </source>
</evidence>
<evidence type="ECO:0000256" key="10">
    <source>
        <dbReference type="PROSITE-ProRule" id="PRU10144"/>
    </source>
</evidence>
<evidence type="ECO:0000256" key="7">
    <source>
        <dbReference type="ARBA" id="ARBA00023136"/>
    </source>
</evidence>
<dbReference type="PROSITE" id="PS01156">
    <property type="entry name" value="TONB_DEPENDENT_REC_2"/>
    <property type="match status" value="1"/>
</dbReference>
<evidence type="ECO:0000256" key="8">
    <source>
        <dbReference type="ARBA" id="ARBA00023237"/>
    </source>
</evidence>
<evidence type="ECO:0000256" key="9">
    <source>
        <dbReference type="PROSITE-ProRule" id="PRU01360"/>
    </source>
</evidence>
<accession>A0A2W5CA58</accession>
<evidence type="ECO:0000256" key="11">
    <source>
        <dbReference type="RuleBase" id="RU003357"/>
    </source>
</evidence>
<comment type="subcellular location">
    <subcellularLocation>
        <location evidence="1 9">Cell outer membrane</location>
        <topology evidence="1 9">Multi-pass membrane protein</topology>
    </subcellularLocation>
</comment>
<dbReference type="InterPro" id="IPR039426">
    <property type="entry name" value="TonB-dep_rcpt-like"/>
</dbReference>
<reference evidence="15 16" key="1">
    <citation type="submission" date="2017-08" db="EMBL/GenBank/DDBJ databases">
        <title>Infants hospitalized years apart are colonized by the same room-sourced microbial strains.</title>
        <authorList>
            <person name="Brooks B."/>
            <person name="Olm M.R."/>
            <person name="Firek B.A."/>
            <person name="Baker R."/>
            <person name="Thomas B.C."/>
            <person name="Morowitz M.J."/>
            <person name="Banfield J.F."/>
        </authorList>
    </citation>
    <scope>NUCLEOTIDE SEQUENCE [LARGE SCALE GENOMIC DNA]</scope>
    <source>
        <strain evidence="15">S2_018_000_R2_101</strain>
    </source>
</reference>
<evidence type="ECO:0000313" key="15">
    <source>
        <dbReference type="EMBL" id="PZO91931.1"/>
    </source>
</evidence>
<dbReference type="InterPro" id="IPR000531">
    <property type="entry name" value="Beta-barrel_TonB"/>
</dbReference>
<keyword evidence="3 9" id="KW-1134">Transmembrane beta strand</keyword>
<dbReference type="PANTHER" id="PTHR47234">
    <property type="match status" value="1"/>
</dbReference>
<evidence type="ECO:0000259" key="14">
    <source>
        <dbReference type="Pfam" id="PF07715"/>
    </source>
</evidence>
<dbReference type="Gene3D" id="2.170.130.10">
    <property type="entry name" value="TonB-dependent receptor, plug domain"/>
    <property type="match status" value="1"/>
</dbReference>
<organism evidence="15 16">
    <name type="scientific">Sphingomonas sanxanigenens</name>
    <dbReference type="NCBI Taxonomy" id="397260"/>
    <lineage>
        <taxon>Bacteria</taxon>
        <taxon>Pseudomonadati</taxon>
        <taxon>Pseudomonadota</taxon>
        <taxon>Alphaproteobacteria</taxon>
        <taxon>Sphingomonadales</taxon>
        <taxon>Sphingomonadaceae</taxon>
        <taxon>Sphingomonas</taxon>
    </lineage>
</organism>
<keyword evidence="2 9" id="KW-0813">Transport</keyword>
<gene>
    <name evidence="15" type="ORF">DI623_01700</name>
</gene>
<dbReference type="AlphaFoldDB" id="A0A2W5CA58"/>
<dbReference type="Pfam" id="PF07715">
    <property type="entry name" value="Plug"/>
    <property type="match status" value="1"/>
</dbReference>